<evidence type="ECO:0000259" key="4">
    <source>
        <dbReference type="PROSITE" id="PS50949"/>
    </source>
</evidence>
<evidence type="ECO:0000313" key="6">
    <source>
        <dbReference type="Proteomes" id="UP000649604"/>
    </source>
</evidence>
<comment type="caution">
    <text evidence="5">The sequence shown here is derived from an EMBL/GenBank/DDBJ whole genome shotgun (WGS) entry which is preliminary data.</text>
</comment>
<dbReference type="Pfam" id="PF07729">
    <property type="entry name" value="FCD"/>
    <property type="match status" value="1"/>
</dbReference>
<dbReference type="InterPro" id="IPR036390">
    <property type="entry name" value="WH_DNA-bd_sf"/>
</dbReference>
<evidence type="ECO:0000313" key="5">
    <source>
        <dbReference type="EMBL" id="MBD3327630.1"/>
    </source>
</evidence>
<dbReference type="InterPro" id="IPR000524">
    <property type="entry name" value="Tscrpt_reg_HTH_GntR"/>
</dbReference>
<dbReference type="Proteomes" id="UP000649604">
    <property type="component" value="Unassembled WGS sequence"/>
</dbReference>
<dbReference type="InterPro" id="IPR036388">
    <property type="entry name" value="WH-like_DNA-bd_sf"/>
</dbReference>
<dbReference type="EMBL" id="WJJP01000766">
    <property type="protein sequence ID" value="MBD3327630.1"/>
    <property type="molecule type" value="Genomic_DNA"/>
</dbReference>
<dbReference type="PROSITE" id="PS50949">
    <property type="entry name" value="HTH_GNTR"/>
    <property type="match status" value="1"/>
</dbReference>
<dbReference type="GO" id="GO:0003677">
    <property type="term" value="F:DNA binding"/>
    <property type="evidence" value="ECO:0007669"/>
    <property type="project" value="UniProtKB-KW"/>
</dbReference>
<sequence length="259" mass="29437">MKMSMDDPLEYFERIELQDPADIVIQQIKDLISSGKLKPGEKLPSEQKMEERFGISRAIIRRALKRLDAFGIVKTIPQSGTYITGLGIDALGGLLSNVLRLEEKDYESLVETRYALEIYAVELAATTISKKGIKELEAVHQDFVQQVKKGIASFDEDLMFHIKIAEYSKNPILKSLVTLLASDVIRLNRQFEDHIGKQHILDRRLGAMQEHEEILEAMRAKDPDKAVHAMKAHYQKSKVFREHARKTMQSSTTASEGTR</sequence>
<name>A0A9D5Q853_9BACT</name>
<evidence type="ECO:0000256" key="1">
    <source>
        <dbReference type="ARBA" id="ARBA00023015"/>
    </source>
</evidence>
<dbReference type="SUPFAM" id="SSF46785">
    <property type="entry name" value="Winged helix' DNA-binding domain"/>
    <property type="match status" value="1"/>
</dbReference>
<dbReference type="InterPro" id="IPR008920">
    <property type="entry name" value="TF_FadR/GntR_C"/>
</dbReference>
<keyword evidence="2" id="KW-0238">DNA-binding</keyword>
<dbReference type="CDD" id="cd07377">
    <property type="entry name" value="WHTH_GntR"/>
    <property type="match status" value="1"/>
</dbReference>
<dbReference type="Gene3D" id="1.20.120.530">
    <property type="entry name" value="GntR ligand-binding domain-like"/>
    <property type="match status" value="1"/>
</dbReference>
<dbReference type="InterPro" id="IPR011711">
    <property type="entry name" value="GntR_C"/>
</dbReference>
<keyword evidence="1" id="KW-0805">Transcription regulation</keyword>
<gene>
    <name evidence="5" type="ORF">GF339_23810</name>
</gene>
<dbReference type="SMART" id="SM00345">
    <property type="entry name" value="HTH_GNTR"/>
    <property type="match status" value="1"/>
</dbReference>
<accession>A0A9D5Q853</accession>
<evidence type="ECO:0000256" key="3">
    <source>
        <dbReference type="ARBA" id="ARBA00023163"/>
    </source>
</evidence>
<dbReference type="PANTHER" id="PTHR43537:SF5">
    <property type="entry name" value="UXU OPERON TRANSCRIPTIONAL REGULATOR"/>
    <property type="match status" value="1"/>
</dbReference>
<dbReference type="SUPFAM" id="SSF48008">
    <property type="entry name" value="GntR ligand-binding domain-like"/>
    <property type="match status" value="1"/>
</dbReference>
<keyword evidence="3" id="KW-0804">Transcription</keyword>
<dbReference type="PRINTS" id="PR00035">
    <property type="entry name" value="HTHGNTR"/>
</dbReference>
<organism evidence="5 6">
    <name type="scientific">candidate division KSB3 bacterium</name>
    <dbReference type="NCBI Taxonomy" id="2044937"/>
    <lineage>
        <taxon>Bacteria</taxon>
        <taxon>candidate division KSB3</taxon>
    </lineage>
</organism>
<dbReference type="AlphaFoldDB" id="A0A9D5Q853"/>
<dbReference type="Gene3D" id="1.10.10.10">
    <property type="entry name" value="Winged helix-like DNA-binding domain superfamily/Winged helix DNA-binding domain"/>
    <property type="match status" value="1"/>
</dbReference>
<protein>
    <submittedName>
        <fullName evidence="5">FCD domain-containing protein</fullName>
    </submittedName>
</protein>
<dbReference type="Pfam" id="PF00392">
    <property type="entry name" value="GntR"/>
    <property type="match status" value="1"/>
</dbReference>
<dbReference type="PANTHER" id="PTHR43537">
    <property type="entry name" value="TRANSCRIPTIONAL REGULATOR, GNTR FAMILY"/>
    <property type="match status" value="1"/>
</dbReference>
<reference evidence="5" key="1">
    <citation type="submission" date="2019-11" db="EMBL/GenBank/DDBJ databases">
        <title>Microbial mats filling the niche in hypersaline microbial mats.</title>
        <authorList>
            <person name="Wong H.L."/>
            <person name="Macleod F.I."/>
            <person name="White R.A. III"/>
            <person name="Burns B.P."/>
        </authorList>
    </citation>
    <scope>NUCLEOTIDE SEQUENCE</scope>
    <source>
        <strain evidence="5">Rbin_158</strain>
    </source>
</reference>
<feature type="domain" description="HTH gntR-type" evidence="4">
    <location>
        <begin position="18"/>
        <end position="86"/>
    </location>
</feature>
<evidence type="ECO:0000256" key="2">
    <source>
        <dbReference type="ARBA" id="ARBA00023125"/>
    </source>
</evidence>
<dbReference type="SMART" id="SM00895">
    <property type="entry name" value="FCD"/>
    <property type="match status" value="1"/>
</dbReference>
<dbReference type="GO" id="GO:0003700">
    <property type="term" value="F:DNA-binding transcription factor activity"/>
    <property type="evidence" value="ECO:0007669"/>
    <property type="project" value="InterPro"/>
</dbReference>
<proteinExistence type="predicted"/>